<evidence type="ECO:0000313" key="2">
    <source>
        <dbReference type="Proteomes" id="UP000241899"/>
    </source>
</evidence>
<evidence type="ECO:0000313" key="1">
    <source>
        <dbReference type="EMBL" id="PTE16230.1"/>
    </source>
</evidence>
<accession>A0A2T4JE93</accession>
<dbReference type="PANTHER" id="PTHR41260:SF1">
    <property type="entry name" value="PROTEIN ECSC"/>
    <property type="match status" value="1"/>
</dbReference>
<organism evidence="1 2">
    <name type="scientific">Phaeovulum veldkampii DSM 11550</name>
    <dbReference type="NCBI Taxonomy" id="1185920"/>
    <lineage>
        <taxon>Bacteria</taxon>
        <taxon>Pseudomonadati</taxon>
        <taxon>Pseudomonadota</taxon>
        <taxon>Alphaproteobacteria</taxon>
        <taxon>Rhodobacterales</taxon>
        <taxon>Paracoccaceae</taxon>
        <taxon>Phaeovulum</taxon>
    </lineage>
</organism>
<dbReference type="OrthoDB" id="7569638at2"/>
<dbReference type="Pfam" id="PF12787">
    <property type="entry name" value="EcsC"/>
    <property type="match status" value="1"/>
</dbReference>
<gene>
    <name evidence="1" type="ORF">C5F46_13225</name>
</gene>
<sequence length="256" mass="26584">MMSQGTAIFPPIRDRAVLSELDALAARHRAASGLGMQVLAALGDSTETLLGKLPARVRDRLQGATEAALDNAFAAAAVSRGVMADRSDWVNTALATAMGAAGGLGGLPGALAELPLTVTVLLRAIQGIAQEHGFDPADEAVRIECLAVFASAGPMVEDDGTDMGLVTAKLTITGASLQALIAKVAPRLSVALGQKLAAQATPVLGAIAGAAINYSFTSYYQDIARVHFGLKRLALSHDLDEGFLREDLRARISTRR</sequence>
<proteinExistence type="predicted"/>
<comment type="caution">
    <text evidence="1">The sequence shown here is derived from an EMBL/GenBank/DDBJ whole genome shotgun (WGS) entry which is preliminary data.</text>
</comment>
<keyword evidence="2" id="KW-1185">Reference proteome</keyword>
<reference evidence="1 2" key="1">
    <citation type="submission" date="2018-03" db="EMBL/GenBank/DDBJ databases">
        <title>Rhodobacter veldkampii.</title>
        <authorList>
            <person name="Meyer T.E."/>
            <person name="Miller S."/>
            <person name="Lodha T."/>
            <person name="Gandham S."/>
            <person name="Chintalapati S."/>
            <person name="Chintalapati V.R."/>
        </authorList>
    </citation>
    <scope>NUCLEOTIDE SEQUENCE [LARGE SCALE GENOMIC DNA]</scope>
    <source>
        <strain evidence="1 2">DSM 11550</strain>
    </source>
</reference>
<name>A0A2T4JE93_9RHOB</name>
<dbReference type="EMBL" id="PZKF01000038">
    <property type="protein sequence ID" value="PTE16230.1"/>
    <property type="molecule type" value="Genomic_DNA"/>
</dbReference>
<dbReference type="PANTHER" id="PTHR41260">
    <property type="entry name" value="PROTEIN ECSC"/>
    <property type="match status" value="1"/>
</dbReference>
<protein>
    <submittedName>
        <fullName evidence="1">Protein EcsC</fullName>
    </submittedName>
</protein>
<dbReference type="InterPro" id="IPR024787">
    <property type="entry name" value="EcsC"/>
</dbReference>
<dbReference type="AlphaFoldDB" id="A0A2T4JE93"/>
<dbReference type="Proteomes" id="UP000241899">
    <property type="component" value="Unassembled WGS sequence"/>
</dbReference>